<dbReference type="InterPro" id="IPR025528">
    <property type="entry name" value="BrnA_antitoxin"/>
</dbReference>
<feature type="compositionally biased region" description="Pro residues" evidence="1">
    <location>
        <begin position="86"/>
        <end position="95"/>
    </location>
</feature>
<sequence length="140" mass="14992">MSRPTDKDRELAALLGKSQTEVRASLPHAWDAIPTFHQPGKSRITIRVDQDVVAFFRAMGMGWQSRANAVLRAFVLSRQGGMAEAPAPPPAPAPAPAQAAPDGGVQGFLARCRRVREVLRVEGIEADTELVGKIVKAAEG</sequence>
<accession>A0A2W7NGE2</accession>
<reference evidence="2 3" key="1">
    <citation type="submission" date="2018-06" db="EMBL/GenBank/DDBJ databases">
        <title>Genomic Encyclopedia of Archaeal and Bacterial Type Strains, Phase II (KMG-II): from individual species to whole genera.</title>
        <authorList>
            <person name="Goeker M."/>
        </authorList>
    </citation>
    <scope>NUCLEOTIDE SEQUENCE [LARGE SCALE GENOMIC DNA]</scope>
    <source>
        <strain evidence="2 3">DSM 22009</strain>
    </source>
</reference>
<name>A0A2W7NGE2_9RHOB</name>
<evidence type="ECO:0000313" key="2">
    <source>
        <dbReference type="EMBL" id="PZX15784.1"/>
    </source>
</evidence>
<keyword evidence="3" id="KW-1185">Reference proteome</keyword>
<organism evidence="2 3">
    <name type="scientific">Palleronia aestuarii</name>
    <dbReference type="NCBI Taxonomy" id="568105"/>
    <lineage>
        <taxon>Bacteria</taxon>
        <taxon>Pseudomonadati</taxon>
        <taxon>Pseudomonadota</taxon>
        <taxon>Alphaproteobacteria</taxon>
        <taxon>Rhodobacterales</taxon>
        <taxon>Roseobacteraceae</taxon>
        <taxon>Palleronia</taxon>
    </lineage>
</organism>
<evidence type="ECO:0000256" key="1">
    <source>
        <dbReference type="SAM" id="MobiDB-lite"/>
    </source>
</evidence>
<evidence type="ECO:0000313" key="3">
    <source>
        <dbReference type="Proteomes" id="UP000248916"/>
    </source>
</evidence>
<protein>
    <submittedName>
        <fullName evidence="2">BrnA antitoxin of type II toxin-antitoxin system</fullName>
    </submittedName>
</protein>
<dbReference type="EMBL" id="QKZL01000009">
    <property type="protein sequence ID" value="PZX15784.1"/>
    <property type="molecule type" value="Genomic_DNA"/>
</dbReference>
<dbReference type="Proteomes" id="UP000248916">
    <property type="component" value="Unassembled WGS sequence"/>
</dbReference>
<dbReference type="Pfam" id="PF14384">
    <property type="entry name" value="BrnA_antitoxin"/>
    <property type="match status" value="1"/>
</dbReference>
<dbReference type="RefSeq" id="WP_111537546.1">
    <property type="nucleotide sequence ID" value="NZ_QKZL01000009.1"/>
</dbReference>
<feature type="region of interest" description="Disordered" evidence="1">
    <location>
        <begin position="81"/>
        <end position="102"/>
    </location>
</feature>
<comment type="caution">
    <text evidence="2">The sequence shown here is derived from an EMBL/GenBank/DDBJ whole genome shotgun (WGS) entry which is preliminary data.</text>
</comment>
<dbReference type="OrthoDB" id="361944at2"/>
<proteinExistence type="predicted"/>
<dbReference type="AlphaFoldDB" id="A0A2W7NGE2"/>
<gene>
    <name evidence="2" type="ORF">LX81_02417</name>
</gene>